<proteinExistence type="predicted"/>
<accession>A0AA39ZQ17</accession>
<comment type="caution">
    <text evidence="1">The sequence shown here is derived from an EMBL/GenBank/DDBJ whole genome shotgun (WGS) entry which is preliminary data.</text>
</comment>
<dbReference type="Proteomes" id="UP001172159">
    <property type="component" value="Unassembled WGS sequence"/>
</dbReference>
<organism evidence="1 2">
    <name type="scientific">Apiosordaria backusii</name>
    <dbReference type="NCBI Taxonomy" id="314023"/>
    <lineage>
        <taxon>Eukaryota</taxon>
        <taxon>Fungi</taxon>
        <taxon>Dikarya</taxon>
        <taxon>Ascomycota</taxon>
        <taxon>Pezizomycotina</taxon>
        <taxon>Sordariomycetes</taxon>
        <taxon>Sordariomycetidae</taxon>
        <taxon>Sordariales</taxon>
        <taxon>Lasiosphaeriaceae</taxon>
        <taxon>Apiosordaria</taxon>
    </lineage>
</organism>
<name>A0AA39ZQ17_9PEZI</name>
<keyword evidence="2" id="KW-1185">Reference proteome</keyword>
<dbReference type="AlphaFoldDB" id="A0AA39ZQ17"/>
<protein>
    <submittedName>
        <fullName evidence="1">Uncharacterized protein</fullName>
    </submittedName>
</protein>
<evidence type="ECO:0000313" key="2">
    <source>
        <dbReference type="Proteomes" id="UP001172159"/>
    </source>
</evidence>
<gene>
    <name evidence="1" type="ORF">B0T21DRAFT_342614</name>
</gene>
<dbReference type="EMBL" id="JAUKTV010000027">
    <property type="protein sequence ID" value="KAK0701501.1"/>
    <property type="molecule type" value="Genomic_DNA"/>
</dbReference>
<reference evidence="1" key="1">
    <citation type="submission" date="2023-06" db="EMBL/GenBank/DDBJ databases">
        <title>Genome-scale phylogeny and comparative genomics of the fungal order Sordariales.</title>
        <authorList>
            <consortium name="Lawrence Berkeley National Laboratory"/>
            <person name="Hensen N."/>
            <person name="Bonometti L."/>
            <person name="Westerberg I."/>
            <person name="Brannstrom I.O."/>
            <person name="Guillou S."/>
            <person name="Cros-Aarteil S."/>
            <person name="Calhoun S."/>
            <person name="Haridas S."/>
            <person name="Kuo A."/>
            <person name="Mondo S."/>
            <person name="Pangilinan J."/>
            <person name="Riley R."/>
            <person name="Labutti K."/>
            <person name="Andreopoulos B."/>
            <person name="Lipzen A."/>
            <person name="Chen C."/>
            <person name="Yanf M."/>
            <person name="Daum C."/>
            <person name="Ng V."/>
            <person name="Clum A."/>
            <person name="Steindorff A."/>
            <person name="Ohm R."/>
            <person name="Martin F."/>
            <person name="Silar P."/>
            <person name="Natvig D."/>
            <person name="Lalanne C."/>
            <person name="Gautier V."/>
            <person name="Ament-Velasquez S.L."/>
            <person name="Kruys A."/>
            <person name="Hutchinson M.I."/>
            <person name="Powell A.J."/>
            <person name="Barry K."/>
            <person name="Miller A.N."/>
            <person name="Grigoriev I.V."/>
            <person name="Debuchy R."/>
            <person name="Gladieux P."/>
            <person name="Thoren M.H."/>
            <person name="Johannesson H."/>
        </authorList>
    </citation>
    <scope>NUCLEOTIDE SEQUENCE</scope>
    <source>
        <strain evidence="1">CBS 540.89</strain>
    </source>
</reference>
<evidence type="ECO:0000313" key="1">
    <source>
        <dbReference type="EMBL" id="KAK0701501.1"/>
    </source>
</evidence>
<sequence>MGTRIVLVGGEFAVFSGALHQQRVPFQHSFMNHWIQSTDLVAPDNSRWIMLAVARLDPNRQGPRYYPLAACSIHSSSFAVLTACTNALRIFSDPLNHFAMRFELALACSFYSQPWLDSSGTWTDCLDFPFIATCLAVGTTRDEDSTDHNMPQLPLAAVYHSFKRDCIDTGCGMVVIDITDPTNVRYGIRYELFNNIFSDRPTSPTLLCAADYIRACRFLEGPLKRPDGSDEALELTRRWEVIDVPTFTNTPTVGWPHNSSRNPFPPVTHPPQSLRDQVFLTLVRGTAEMESLDISVFEHVRSIPNFHNDLRRHLIKHSADMGVHQPTAQLIALALEGQEQLDLTPFQNLSADSISTILGSSSPDTTITSITLCVDTLKSSPSEVLQVLARFPTVQDLYLFDRRGQSSIKFFTEMLKTPSLIPKGHILVAGLLSAPLQWARVWHPIPPSYQIPFDLFPVQHMFVRHQVYGPDQEQYWPNYLSFGDLFLRPERFAVGFIRYLLRLVRPGSSGVEASEKLFDFCSAPPTLARMYEHYQISQIPRESSGIPLHPRTSRNRRDVGDCWPLVRTVKPGSWTVLVSLHHNHITRPVHRISTRTYHATNWARYAFVRTKTRIDVTQSPVNLPPLDELEVVSLKEFLKITSPETDPALVDLRLDELEEKAAIPRQAPLPDGVKRLSVMDHEEAMGILQDFLNNVEMVKKNLWAFMKETDAYAWYPELLEESNGQLNGSMVHGENDIFVDSVNAQLSLDWEDSDPEVPMRMPSEGEVRYLRG</sequence>